<dbReference type="KEGG" id="pseg:D3H65_02305"/>
<feature type="domain" description="PKD/Chitinase" evidence="2">
    <location>
        <begin position="331"/>
        <end position="418"/>
    </location>
</feature>
<evidence type="ECO:0000313" key="3">
    <source>
        <dbReference type="EMBL" id="AXY72871.1"/>
    </source>
</evidence>
<keyword evidence="4" id="KW-1185">Reference proteome</keyword>
<evidence type="ECO:0000259" key="2">
    <source>
        <dbReference type="SMART" id="SM00089"/>
    </source>
</evidence>
<evidence type="ECO:0000256" key="1">
    <source>
        <dbReference type="SAM" id="SignalP"/>
    </source>
</evidence>
<dbReference type="NCBIfam" id="TIGR04183">
    <property type="entry name" value="Por_Secre_tail"/>
    <property type="match status" value="1"/>
</dbReference>
<keyword evidence="1" id="KW-0732">Signal</keyword>
<dbReference type="InterPro" id="IPR029058">
    <property type="entry name" value="AB_hydrolase_fold"/>
</dbReference>
<protein>
    <submittedName>
        <fullName evidence="3">T9SS C-terminal target domain-containing protein</fullName>
    </submittedName>
</protein>
<dbReference type="AlphaFoldDB" id="A0A3B7MQI8"/>
<reference evidence="3 4" key="1">
    <citation type="submission" date="2018-09" db="EMBL/GenBank/DDBJ databases">
        <title>Genome sequencing of strain 6GH32-13.</title>
        <authorList>
            <person name="Weon H.-Y."/>
            <person name="Heo J."/>
            <person name="Kwon S.-W."/>
        </authorList>
    </citation>
    <scope>NUCLEOTIDE SEQUENCE [LARGE SCALE GENOMIC DNA]</scope>
    <source>
        <strain evidence="3 4">5GH32-13</strain>
    </source>
</reference>
<dbReference type="Gene3D" id="3.40.50.1820">
    <property type="entry name" value="alpha/beta hydrolase"/>
    <property type="match status" value="1"/>
</dbReference>
<dbReference type="GO" id="GO:0031410">
    <property type="term" value="C:cytoplasmic vesicle"/>
    <property type="evidence" value="ECO:0007669"/>
    <property type="project" value="TreeGrafter"/>
</dbReference>
<dbReference type="InterPro" id="IPR029865">
    <property type="entry name" value="KIAA0319-like"/>
</dbReference>
<proteinExistence type="predicted"/>
<dbReference type="CDD" id="cd00146">
    <property type="entry name" value="PKD"/>
    <property type="match status" value="1"/>
</dbReference>
<dbReference type="Pfam" id="PF18962">
    <property type="entry name" value="Por_Secre_tail"/>
    <property type="match status" value="1"/>
</dbReference>
<name>A0A3B7MQI8_9BACT</name>
<feature type="chain" id="PRO_5017777958" evidence="1">
    <location>
        <begin position="29"/>
        <end position="706"/>
    </location>
</feature>
<dbReference type="SUPFAM" id="SSF49299">
    <property type="entry name" value="PKD domain"/>
    <property type="match status" value="1"/>
</dbReference>
<evidence type="ECO:0000313" key="4">
    <source>
        <dbReference type="Proteomes" id="UP000263900"/>
    </source>
</evidence>
<dbReference type="OrthoDB" id="154460at2"/>
<dbReference type="InterPro" id="IPR035986">
    <property type="entry name" value="PKD_dom_sf"/>
</dbReference>
<dbReference type="EMBL" id="CP032157">
    <property type="protein sequence ID" value="AXY72871.1"/>
    <property type="molecule type" value="Genomic_DNA"/>
</dbReference>
<feature type="signal peptide" evidence="1">
    <location>
        <begin position="1"/>
        <end position="28"/>
    </location>
</feature>
<dbReference type="PANTHER" id="PTHR46182:SF2">
    <property type="entry name" value="FI19480P1"/>
    <property type="match status" value="1"/>
</dbReference>
<gene>
    <name evidence="3" type="ORF">D3H65_02305</name>
</gene>
<accession>A0A3B7MQI8</accession>
<dbReference type="SMART" id="SM00089">
    <property type="entry name" value="PKD"/>
    <property type="match status" value="1"/>
</dbReference>
<sequence>MTHFLLQCRGWLLLCLMLMLSVTGITQTETHDFITYDTLWQSGTTKIMMTISRPTHMFTAGHVDTASRPVFITRPGAGENNGNNDTMKMNNRKFGPHYWMNNGWDGGIQLGNGKHYPIIITWSTNAANIRPNIVYAWLTYVLNTYHIKRNAVHVAGFSEGAFTWGRYICYKNPVTPEGPMSTITSAVFLQGQSDACCMSGFPAADNWGYGGYGTWAQKYNGKFFGLEGTTDGRSVWKPRDTIANRGFGANAYFSFEKLGGGEHCCWNQMYNPNAKDWRCVTPITNTAVIGTNGLHPNSMGTYIGGSIFEWMLRQGDTSMVGIEPPPNQPPMANAGNDRNIYLPQDSLHVSGSGTDTDGSIISYTWTQSSGPSATIASPSTPATTVTGLSVGTYIFRLTVTDDDGATGYDSLIVVVADTSTGVVLKKVNVNVYGGTNPYNNAAWNNWNNNVNSTIINLLYEDSTASGYNVSQTLTNGGAAVLTPSADNTATYGGTMCPPEVLRYASYVTVGRFLTISGLDVNKIYNISLFASRKVANPTTNNTNFAINGDTINILTDNNLANDATFTGITPSVSGTIVVSVTRGVGGTYTYLNGFVIEEAGTALLRTAGKTTTQKKISDEAAPADHTLEVFPNPVPDLVNLVLTNKLKGTVTVTLTNPSGVIMRNSRLQKGSTQLTTQLNVSGLSKGVYLLKITMAGYTEVKQIVKL</sequence>
<dbReference type="Proteomes" id="UP000263900">
    <property type="component" value="Chromosome"/>
</dbReference>
<dbReference type="InterPro" id="IPR022409">
    <property type="entry name" value="PKD/Chitinase_dom"/>
</dbReference>
<dbReference type="PANTHER" id="PTHR46182">
    <property type="entry name" value="FI19480P1"/>
    <property type="match status" value="1"/>
</dbReference>
<dbReference type="InterPro" id="IPR013783">
    <property type="entry name" value="Ig-like_fold"/>
</dbReference>
<dbReference type="Gene3D" id="2.60.40.10">
    <property type="entry name" value="Immunoglobulins"/>
    <property type="match status" value="1"/>
</dbReference>
<dbReference type="Pfam" id="PF22352">
    <property type="entry name" value="K319L-like_PKD"/>
    <property type="match status" value="1"/>
</dbReference>
<dbReference type="GO" id="GO:0016020">
    <property type="term" value="C:membrane"/>
    <property type="evidence" value="ECO:0007669"/>
    <property type="project" value="TreeGrafter"/>
</dbReference>
<dbReference type="InterPro" id="IPR026444">
    <property type="entry name" value="Secre_tail"/>
</dbReference>
<organism evidence="3 4">
    <name type="scientific">Paraflavitalea soli</name>
    <dbReference type="NCBI Taxonomy" id="2315862"/>
    <lineage>
        <taxon>Bacteria</taxon>
        <taxon>Pseudomonadati</taxon>
        <taxon>Bacteroidota</taxon>
        <taxon>Chitinophagia</taxon>
        <taxon>Chitinophagales</taxon>
        <taxon>Chitinophagaceae</taxon>
        <taxon>Paraflavitalea</taxon>
    </lineage>
</organism>